<dbReference type="Proteomes" id="UP001159641">
    <property type="component" value="Unassembled WGS sequence"/>
</dbReference>
<reference evidence="2 3" key="1">
    <citation type="submission" date="2022-11" db="EMBL/GenBank/DDBJ databases">
        <title>Whole genome sequence of Eschrichtius robustus ER-17-0199.</title>
        <authorList>
            <person name="Bruniche-Olsen A."/>
            <person name="Black A.N."/>
            <person name="Fields C.J."/>
            <person name="Walden K."/>
            <person name="Dewoody J.A."/>
        </authorList>
    </citation>
    <scope>NUCLEOTIDE SEQUENCE [LARGE SCALE GENOMIC DNA]</scope>
    <source>
        <strain evidence="2">ER-17-0199</strain>
        <tissue evidence="2">Blubber</tissue>
    </source>
</reference>
<keyword evidence="3" id="KW-1185">Reference proteome</keyword>
<name>A0AB34GMC2_ESCRO</name>
<protein>
    <submittedName>
        <fullName evidence="2">Uncharacterized protein</fullName>
    </submittedName>
</protein>
<evidence type="ECO:0000313" key="2">
    <source>
        <dbReference type="EMBL" id="KAJ8779554.1"/>
    </source>
</evidence>
<comment type="caution">
    <text evidence="2">The sequence shown here is derived from an EMBL/GenBank/DDBJ whole genome shotgun (WGS) entry which is preliminary data.</text>
</comment>
<organism evidence="2 3">
    <name type="scientific">Eschrichtius robustus</name>
    <name type="common">California gray whale</name>
    <name type="synonym">Eschrichtius gibbosus</name>
    <dbReference type="NCBI Taxonomy" id="9764"/>
    <lineage>
        <taxon>Eukaryota</taxon>
        <taxon>Metazoa</taxon>
        <taxon>Chordata</taxon>
        <taxon>Craniata</taxon>
        <taxon>Vertebrata</taxon>
        <taxon>Euteleostomi</taxon>
        <taxon>Mammalia</taxon>
        <taxon>Eutheria</taxon>
        <taxon>Laurasiatheria</taxon>
        <taxon>Artiodactyla</taxon>
        <taxon>Whippomorpha</taxon>
        <taxon>Cetacea</taxon>
        <taxon>Mysticeti</taxon>
        <taxon>Eschrichtiidae</taxon>
        <taxon>Eschrichtius</taxon>
    </lineage>
</organism>
<evidence type="ECO:0000256" key="1">
    <source>
        <dbReference type="SAM" id="MobiDB-lite"/>
    </source>
</evidence>
<gene>
    <name evidence="2" type="ORF">J1605_012438</name>
</gene>
<accession>A0AB34GMC2</accession>
<dbReference type="EMBL" id="JAIQCJ010002214">
    <property type="protein sequence ID" value="KAJ8779554.1"/>
    <property type="molecule type" value="Genomic_DNA"/>
</dbReference>
<sequence length="112" mass="12248">MPVVENRCHAGKVASHRKPTCAGATAHTDTTGPGLDAQGTINESPHTAMKSSPHSPHLEKTCKEASIKLYYRASLVAQWLRICLPMQGTRVRALVREDPTCRGATRPMSHNY</sequence>
<dbReference type="AlphaFoldDB" id="A0AB34GMC2"/>
<feature type="region of interest" description="Disordered" evidence="1">
    <location>
        <begin position="1"/>
        <end position="58"/>
    </location>
</feature>
<feature type="compositionally biased region" description="Polar residues" evidence="1">
    <location>
        <begin position="39"/>
        <end position="54"/>
    </location>
</feature>
<proteinExistence type="predicted"/>
<evidence type="ECO:0000313" key="3">
    <source>
        <dbReference type="Proteomes" id="UP001159641"/>
    </source>
</evidence>